<dbReference type="GO" id="GO:0050492">
    <property type="term" value="F:glycerol-1-phosphate dehydrogenase [NAD(P)+] activity"/>
    <property type="evidence" value="ECO:0007669"/>
    <property type="project" value="UniProtKB-EC"/>
</dbReference>
<dbReference type="AlphaFoldDB" id="A0A173TP53"/>
<dbReference type="EC" id="1.1.1.261" evidence="10"/>
<name>A0A173TP53_ANAHA</name>
<dbReference type="CDD" id="cd08175">
    <property type="entry name" value="G1PDH"/>
    <property type="match status" value="1"/>
</dbReference>
<evidence type="ECO:0000256" key="2">
    <source>
        <dbReference type="ARBA" id="ARBA00022516"/>
    </source>
</evidence>
<dbReference type="Gene3D" id="3.40.50.1970">
    <property type="match status" value="1"/>
</dbReference>
<dbReference type="SUPFAM" id="SSF56796">
    <property type="entry name" value="Dehydroquinate synthase-like"/>
    <property type="match status" value="1"/>
</dbReference>
<dbReference type="PANTHER" id="PTHR43616">
    <property type="entry name" value="GLYCEROL DEHYDROGENASE"/>
    <property type="match status" value="1"/>
</dbReference>
<evidence type="ECO:0000256" key="4">
    <source>
        <dbReference type="ARBA" id="ARBA00022857"/>
    </source>
</evidence>
<dbReference type="Gene3D" id="1.20.1090.10">
    <property type="entry name" value="Dehydroquinate synthase-like - alpha domain"/>
    <property type="match status" value="1"/>
</dbReference>
<dbReference type="InterPro" id="IPR032837">
    <property type="entry name" value="G1PDH"/>
</dbReference>
<dbReference type="GO" id="GO:0005829">
    <property type="term" value="C:cytosol"/>
    <property type="evidence" value="ECO:0007669"/>
    <property type="project" value="TreeGrafter"/>
</dbReference>
<keyword evidence="8" id="KW-0594">Phospholipid biosynthesis</keyword>
<keyword evidence="4" id="KW-0521">NADP</keyword>
<protein>
    <submittedName>
        <fullName evidence="10">Glycerol-1-phosphate dehydrogenase [NAD(P)+]</fullName>
        <ecNumber evidence="10">1.1.1.261</ecNumber>
    </submittedName>
</protein>
<keyword evidence="9" id="KW-1208">Phospholipid metabolism</keyword>
<evidence type="ECO:0000313" key="11">
    <source>
        <dbReference type="Proteomes" id="UP000095553"/>
    </source>
</evidence>
<dbReference type="GO" id="GO:0046872">
    <property type="term" value="F:metal ion binding"/>
    <property type="evidence" value="ECO:0007669"/>
    <property type="project" value="UniProtKB-KW"/>
</dbReference>
<evidence type="ECO:0000256" key="1">
    <source>
        <dbReference type="ARBA" id="ARBA00022490"/>
    </source>
</evidence>
<proteinExistence type="predicted"/>
<keyword evidence="1" id="KW-0963">Cytoplasm</keyword>
<dbReference type="GO" id="GO:0008654">
    <property type="term" value="P:phospholipid biosynthetic process"/>
    <property type="evidence" value="ECO:0007669"/>
    <property type="project" value="UniProtKB-KW"/>
</dbReference>
<keyword evidence="2" id="KW-0444">Lipid biosynthesis</keyword>
<dbReference type="RefSeq" id="WP_055073119.1">
    <property type="nucleotide sequence ID" value="NZ_CYXY01000013.1"/>
</dbReference>
<evidence type="ECO:0000256" key="6">
    <source>
        <dbReference type="ARBA" id="ARBA00023027"/>
    </source>
</evidence>
<keyword evidence="3" id="KW-0479">Metal-binding</keyword>
<evidence type="ECO:0000256" key="7">
    <source>
        <dbReference type="ARBA" id="ARBA00023098"/>
    </source>
</evidence>
<accession>A0A173TP53</accession>
<dbReference type="PANTHER" id="PTHR43616:SF5">
    <property type="entry name" value="GLYCEROL DEHYDROGENASE 1"/>
    <property type="match status" value="1"/>
</dbReference>
<evidence type="ECO:0000256" key="5">
    <source>
        <dbReference type="ARBA" id="ARBA00023002"/>
    </source>
</evidence>
<dbReference type="EMBL" id="CYXY01000013">
    <property type="protein sequence ID" value="CUN04613.1"/>
    <property type="molecule type" value="Genomic_DNA"/>
</dbReference>
<sequence>MKINIKEFTGKCSCGRDHQLVVDDVILEEGALKKLPEILNKEPYDQYKHLVMVCDDNTYEAAGKEVERLLGGIPVIKLDPENLHANEIGVAKVKEQLDLIKEVDCMIAVGSGTIHDLTRYNAYERKIPFISVPTAASVDGYVSTVAAMSWYGFKKSMIAESPILVVADSRIITDAPMRLTASGVGDLLGKYTALADWKITNILDGEYICDRICEMEYDALDKLKESLDGLCNRDINAYEELMYGLLLSGLAMQMTGHSRPASGAEHHMAHFWEMAVINDEIDAYHGEKVGVGLIQVSDIYHEAVKYLKEGNFKVKDQVDIETDLIEKTFTNKELCESIKKTNDPNLLDLIDPKVLREKTEEIIRIIEEIPKADEIVAMLEKVHGVKSLEDIGFTPDMKEKTARVAPYIRDRITFLRILKFYDFYDDVIK</sequence>
<dbReference type="Pfam" id="PF13685">
    <property type="entry name" value="Fe-ADH_2"/>
    <property type="match status" value="1"/>
</dbReference>
<evidence type="ECO:0000256" key="9">
    <source>
        <dbReference type="ARBA" id="ARBA00023264"/>
    </source>
</evidence>
<keyword evidence="7" id="KW-0443">Lipid metabolism</keyword>
<evidence type="ECO:0000256" key="3">
    <source>
        <dbReference type="ARBA" id="ARBA00022723"/>
    </source>
</evidence>
<evidence type="ECO:0000256" key="8">
    <source>
        <dbReference type="ARBA" id="ARBA00023209"/>
    </source>
</evidence>
<organism evidence="10 11">
    <name type="scientific">Anaerostipes hadrus</name>
    <dbReference type="NCBI Taxonomy" id="649756"/>
    <lineage>
        <taxon>Bacteria</taxon>
        <taxon>Bacillati</taxon>
        <taxon>Bacillota</taxon>
        <taxon>Clostridia</taxon>
        <taxon>Lachnospirales</taxon>
        <taxon>Lachnospiraceae</taxon>
        <taxon>Anaerostipes</taxon>
    </lineage>
</organism>
<keyword evidence="6" id="KW-0520">NAD</keyword>
<keyword evidence="5 10" id="KW-0560">Oxidoreductase</keyword>
<dbReference type="InterPro" id="IPR016205">
    <property type="entry name" value="Glycerol_DH"/>
</dbReference>
<gene>
    <name evidence="10" type="primary">egsA_1</name>
    <name evidence="10" type="ORF">ERS852571_02181</name>
</gene>
<dbReference type="Proteomes" id="UP000095553">
    <property type="component" value="Unassembled WGS sequence"/>
</dbReference>
<reference evidence="10 11" key="1">
    <citation type="submission" date="2015-09" db="EMBL/GenBank/DDBJ databases">
        <authorList>
            <consortium name="Pathogen Informatics"/>
        </authorList>
    </citation>
    <scope>NUCLEOTIDE SEQUENCE [LARGE SCALE GENOMIC DNA]</scope>
    <source>
        <strain evidence="10 11">2789STDY5834959</strain>
    </source>
</reference>
<evidence type="ECO:0000313" key="10">
    <source>
        <dbReference type="EMBL" id="CUN04613.1"/>
    </source>
</evidence>